<keyword evidence="1" id="KW-1133">Transmembrane helix</keyword>
<dbReference type="EMBL" id="ML991826">
    <property type="protein sequence ID" value="KAF2231502.1"/>
    <property type="molecule type" value="Genomic_DNA"/>
</dbReference>
<accession>A0A6A6H0J4</accession>
<gene>
    <name evidence="2" type="ORF">EV356DRAFT_518516</name>
</gene>
<reference evidence="2" key="1">
    <citation type="journal article" date="2020" name="Stud. Mycol.">
        <title>101 Dothideomycetes genomes: a test case for predicting lifestyles and emergence of pathogens.</title>
        <authorList>
            <person name="Haridas S."/>
            <person name="Albert R."/>
            <person name="Binder M."/>
            <person name="Bloem J."/>
            <person name="Labutti K."/>
            <person name="Salamov A."/>
            <person name="Andreopoulos B."/>
            <person name="Baker S."/>
            <person name="Barry K."/>
            <person name="Bills G."/>
            <person name="Bluhm B."/>
            <person name="Cannon C."/>
            <person name="Castanera R."/>
            <person name="Culley D."/>
            <person name="Daum C."/>
            <person name="Ezra D."/>
            <person name="Gonzalez J."/>
            <person name="Henrissat B."/>
            <person name="Kuo A."/>
            <person name="Liang C."/>
            <person name="Lipzen A."/>
            <person name="Lutzoni F."/>
            <person name="Magnuson J."/>
            <person name="Mondo S."/>
            <person name="Nolan M."/>
            <person name="Ohm R."/>
            <person name="Pangilinan J."/>
            <person name="Park H.-J."/>
            <person name="Ramirez L."/>
            <person name="Alfaro M."/>
            <person name="Sun H."/>
            <person name="Tritt A."/>
            <person name="Yoshinaga Y."/>
            <person name="Zwiers L.-H."/>
            <person name="Turgeon B."/>
            <person name="Goodwin S."/>
            <person name="Spatafora J."/>
            <person name="Crous P."/>
            <person name="Grigoriev I."/>
        </authorList>
    </citation>
    <scope>NUCLEOTIDE SEQUENCE</scope>
    <source>
        <strain evidence="2">Tuck. ex Michener</strain>
    </source>
</reference>
<evidence type="ECO:0000256" key="1">
    <source>
        <dbReference type="SAM" id="Phobius"/>
    </source>
</evidence>
<protein>
    <submittedName>
        <fullName evidence="2">Uncharacterized protein</fullName>
    </submittedName>
</protein>
<name>A0A6A6H0J4_VIRVR</name>
<keyword evidence="1" id="KW-0812">Transmembrane</keyword>
<evidence type="ECO:0000313" key="3">
    <source>
        <dbReference type="Proteomes" id="UP000800092"/>
    </source>
</evidence>
<sequence length="456" mass="52751">MMEENSSLMNSFDEELVHNETEISPMDDVEKARPSINTRPRRWIHSRIFQRNTLLWALPLILGISILFYTWDTLALSQRALRMLSAKQQEDESYSEPIHEQNTTEKIGVKPSDVTVIGVVFFGRRQYVDILDCYLQRNLALNGGYLNEVHFLSHSSKREDIDWVQSLINRTAGYKYVETEGHYGTVWKQHASDPNTLYIKMDDDITYIHDNAIPRMVHTLIDHPESYAVSANVINSPEGHWLHYHTNAIVPYLPEPHEPDLPLTPELTSWRPSKLPEYPQVPIPDHFDMKKGPSRDHHRWLPLDRNSKNLHKTPIHAAAYEWQGIGVTSWSLAAQQHASLLSNIEADTLNRYYFGDEIGVWNMQNYRYSINFLALWGSTVRASEISARDELDIAVKNPERLGRPLLVDSHALVAHFSFGPQQEHLLKTDFLDRYRSYANEMVCRPENQKVPFQTGS</sequence>
<dbReference type="AlphaFoldDB" id="A0A6A6H0J4"/>
<proteinExistence type="predicted"/>
<dbReference type="Proteomes" id="UP000800092">
    <property type="component" value="Unassembled WGS sequence"/>
</dbReference>
<keyword evidence="3" id="KW-1185">Reference proteome</keyword>
<evidence type="ECO:0000313" key="2">
    <source>
        <dbReference type="EMBL" id="KAF2231502.1"/>
    </source>
</evidence>
<dbReference type="OrthoDB" id="5593235at2759"/>
<feature type="transmembrane region" description="Helical" evidence="1">
    <location>
        <begin position="53"/>
        <end position="71"/>
    </location>
</feature>
<organism evidence="2 3">
    <name type="scientific">Viridothelium virens</name>
    <name type="common">Speckled blister lichen</name>
    <name type="synonym">Trypethelium virens</name>
    <dbReference type="NCBI Taxonomy" id="1048519"/>
    <lineage>
        <taxon>Eukaryota</taxon>
        <taxon>Fungi</taxon>
        <taxon>Dikarya</taxon>
        <taxon>Ascomycota</taxon>
        <taxon>Pezizomycotina</taxon>
        <taxon>Dothideomycetes</taxon>
        <taxon>Dothideomycetes incertae sedis</taxon>
        <taxon>Trypetheliales</taxon>
        <taxon>Trypetheliaceae</taxon>
        <taxon>Viridothelium</taxon>
    </lineage>
</organism>
<keyword evidence="1" id="KW-0472">Membrane</keyword>